<reference evidence="2" key="1">
    <citation type="journal article" date="2013" name="Nature">
        <title>Draft genome of the wheat A-genome progenitor Triticum urartu.</title>
        <authorList>
            <person name="Ling H.Q."/>
            <person name="Zhao S."/>
            <person name="Liu D."/>
            <person name="Wang J."/>
            <person name="Sun H."/>
            <person name="Zhang C."/>
            <person name="Fan H."/>
            <person name="Li D."/>
            <person name="Dong L."/>
            <person name="Tao Y."/>
            <person name="Gao C."/>
            <person name="Wu H."/>
            <person name="Li Y."/>
            <person name="Cui Y."/>
            <person name="Guo X."/>
            <person name="Zheng S."/>
            <person name="Wang B."/>
            <person name="Yu K."/>
            <person name="Liang Q."/>
            <person name="Yang W."/>
            <person name="Lou X."/>
            <person name="Chen J."/>
            <person name="Feng M."/>
            <person name="Jian J."/>
            <person name="Zhang X."/>
            <person name="Luo G."/>
            <person name="Jiang Y."/>
            <person name="Liu J."/>
            <person name="Wang Z."/>
            <person name="Sha Y."/>
            <person name="Zhang B."/>
            <person name="Wu H."/>
            <person name="Tang D."/>
            <person name="Shen Q."/>
            <person name="Xue P."/>
            <person name="Zou S."/>
            <person name="Wang X."/>
            <person name="Liu X."/>
            <person name="Wang F."/>
            <person name="Yang Y."/>
            <person name="An X."/>
            <person name="Dong Z."/>
            <person name="Zhang K."/>
            <person name="Zhang X."/>
            <person name="Luo M.C."/>
            <person name="Dvorak J."/>
            <person name="Tong Y."/>
            <person name="Wang J."/>
            <person name="Yang H."/>
            <person name="Li Z."/>
            <person name="Wang D."/>
            <person name="Zhang A."/>
            <person name="Wang J."/>
        </authorList>
    </citation>
    <scope>NUCLEOTIDE SEQUENCE</scope>
</reference>
<dbReference type="AlphaFoldDB" id="M8A491"/>
<evidence type="ECO:0000313" key="2">
    <source>
        <dbReference type="EMBL" id="EMS66821.1"/>
    </source>
</evidence>
<feature type="compositionally biased region" description="Basic and acidic residues" evidence="1">
    <location>
        <begin position="67"/>
        <end position="78"/>
    </location>
</feature>
<proteinExistence type="predicted"/>
<feature type="region of interest" description="Disordered" evidence="1">
    <location>
        <begin position="1"/>
        <end position="94"/>
    </location>
</feature>
<evidence type="ECO:0000256" key="1">
    <source>
        <dbReference type="SAM" id="MobiDB-lite"/>
    </source>
</evidence>
<protein>
    <submittedName>
        <fullName evidence="2">Uncharacterized protein</fullName>
    </submittedName>
</protein>
<sequence length="124" mass="13814">MGVGELDAAGTTREPEVQAAASTVGHVAELHDPPIVAATDERYDGPSKPQEEPVVLVSNREPSPDFNEEKLKSKDEKKLKGKKRVGSPMSAGSKYKKIKIDSKTEAMYQYYVMKRYKMKRGEIE</sequence>
<accession>M8A491</accession>
<dbReference type="STRING" id="4572.M8A491"/>
<gene>
    <name evidence="2" type="ORF">TRIUR3_16355</name>
</gene>
<organism evidence="2">
    <name type="scientific">Triticum urartu</name>
    <name type="common">Red wild einkorn</name>
    <name type="synonym">Crithodium urartu</name>
    <dbReference type="NCBI Taxonomy" id="4572"/>
    <lineage>
        <taxon>Eukaryota</taxon>
        <taxon>Viridiplantae</taxon>
        <taxon>Streptophyta</taxon>
        <taxon>Embryophyta</taxon>
        <taxon>Tracheophyta</taxon>
        <taxon>Spermatophyta</taxon>
        <taxon>Magnoliopsida</taxon>
        <taxon>Liliopsida</taxon>
        <taxon>Poales</taxon>
        <taxon>Poaceae</taxon>
        <taxon>BOP clade</taxon>
        <taxon>Pooideae</taxon>
        <taxon>Triticodae</taxon>
        <taxon>Triticeae</taxon>
        <taxon>Triticinae</taxon>
        <taxon>Triticum</taxon>
    </lineage>
</organism>
<dbReference type="EMBL" id="KD027071">
    <property type="protein sequence ID" value="EMS66821.1"/>
    <property type="molecule type" value="Genomic_DNA"/>
</dbReference>
<feature type="compositionally biased region" description="Basic and acidic residues" evidence="1">
    <location>
        <begin position="39"/>
        <end position="51"/>
    </location>
</feature>
<name>M8A491_TRIUA</name>